<dbReference type="OrthoDB" id="3924764at2759"/>
<evidence type="ECO:0000313" key="3">
    <source>
        <dbReference type="Proteomes" id="UP000309340"/>
    </source>
</evidence>
<feature type="chain" id="PRO_5020997426" evidence="1">
    <location>
        <begin position="19"/>
        <end position="144"/>
    </location>
</feature>
<dbReference type="EMBL" id="NAJQ01000340">
    <property type="protein sequence ID" value="TKA71701.1"/>
    <property type="molecule type" value="Genomic_DNA"/>
</dbReference>
<evidence type="ECO:0000313" key="2">
    <source>
        <dbReference type="EMBL" id="TKA71701.1"/>
    </source>
</evidence>
<proteinExistence type="predicted"/>
<accession>A0A4U0X6Z5</accession>
<reference evidence="2 3" key="1">
    <citation type="submission" date="2017-03" db="EMBL/GenBank/DDBJ databases">
        <title>Genomes of endolithic fungi from Antarctica.</title>
        <authorList>
            <person name="Coleine C."/>
            <person name="Masonjones S."/>
            <person name="Stajich J.E."/>
        </authorList>
    </citation>
    <scope>NUCLEOTIDE SEQUENCE [LARGE SCALE GENOMIC DNA]</scope>
    <source>
        <strain evidence="2 3">CCFEE 5184</strain>
    </source>
</reference>
<dbReference type="STRING" id="329884.A0A4U0X6Z5"/>
<gene>
    <name evidence="2" type="ORF">B0A55_07143</name>
</gene>
<dbReference type="Proteomes" id="UP000309340">
    <property type="component" value="Unassembled WGS sequence"/>
</dbReference>
<keyword evidence="3" id="KW-1185">Reference proteome</keyword>
<comment type="caution">
    <text evidence="2">The sequence shown here is derived from an EMBL/GenBank/DDBJ whole genome shotgun (WGS) entry which is preliminary data.</text>
</comment>
<keyword evidence="1" id="KW-0732">Signal</keyword>
<name>A0A4U0X6Z5_9PEZI</name>
<protein>
    <submittedName>
        <fullName evidence="2">Uncharacterized protein</fullName>
    </submittedName>
</protein>
<sequence length="144" mass="15137">MQIQLFYLLATTLAFTTAKRTHHQNGALANTCSSSACVEYINTCGLEFGGCYAACSSFAIPTYTDPGCPVTADRLAAISTCTITSCIDYINDCGIRYGGCYEACTGYTTPTYTVPACPTTTLTPTATLTTLAYAGIARQVAQTA</sequence>
<feature type="signal peptide" evidence="1">
    <location>
        <begin position="1"/>
        <end position="18"/>
    </location>
</feature>
<evidence type="ECO:0000256" key="1">
    <source>
        <dbReference type="SAM" id="SignalP"/>
    </source>
</evidence>
<dbReference type="AlphaFoldDB" id="A0A4U0X6Z5"/>
<organism evidence="2 3">
    <name type="scientific">Friedmanniomyces simplex</name>
    <dbReference type="NCBI Taxonomy" id="329884"/>
    <lineage>
        <taxon>Eukaryota</taxon>
        <taxon>Fungi</taxon>
        <taxon>Dikarya</taxon>
        <taxon>Ascomycota</taxon>
        <taxon>Pezizomycotina</taxon>
        <taxon>Dothideomycetes</taxon>
        <taxon>Dothideomycetidae</taxon>
        <taxon>Mycosphaerellales</taxon>
        <taxon>Teratosphaeriaceae</taxon>
        <taxon>Friedmanniomyces</taxon>
    </lineage>
</organism>